<dbReference type="Gene3D" id="2.40.160.50">
    <property type="entry name" value="membrane protein fhac: a member of the omp85/tpsb transporter family"/>
    <property type="match status" value="1"/>
</dbReference>
<evidence type="ECO:0000313" key="2">
    <source>
        <dbReference type="Proteomes" id="UP000494365"/>
    </source>
</evidence>
<accession>A0A6S7DHI8</accession>
<name>A0A6S7DHI8_9BURK</name>
<gene>
    <name evidence="1" type="ORF">LMG28614_06551</name>
</gene>
<proteinExistence type="predicted"/>
<keyword evidence="2" id="KW-1185">Reference proteome</keyword>
<reference evidence="1 2" key="1">
    <citation type="submission" date="2020-04" db="EMBL/GenBank/DDBJ databases">
        <authorList>
            <person name="De Canck E."/>
        </authorList>
    </citation>
    <scope>NUCLEOTIDE SEQUENCE [LARGE SCALE GENOMIC DNA]</scope>
    <source>
        <strain evidence="1 2">LMG 28614</strain>
    </source>
</reference>
<sequence length="85" mass="9235">MFEVNRAFALGFTYLRTVTPYISFDMARVYLHAGTLSPSTVSSIAFGFPLPDAKCYNLDLSVAKPVGDTPVESASHSPRINATFS</sequence>
<dbReference type="AlphaFoldDB" id="A0A6S7DHI8"/>
<protein>
    <submittedName>
        <fullName evidence="1">Uncharacterized protein</fullName>
    </submittedName>
</protein>
<evidence type="ECO:0000313" key="1">
    <source>
        <dbReference type="EMBL" id="CAB3807217.1"/>
    </source>
</evidence>
<dbReference type="Proteomes" id="UP000494365">
    <property type="component" value="Unassembled WGS sequence"/>
</dbReference>
<dbReference type="EMBL" id="CADIKK010000049">
    <property type="protein sequence ID" value="CAB3807217.1"/>
    <property type="molecule type" value="Genomic_DNA"/>
</dbReference>
<organism evidence="1 2">
    <name type="scientific">Paraburkholderia ultramafica</name>
    <dbReference type="NCBI Taxonomy" id="1544867"/>
    <lineage>
        <taxon>Bacteria</taxon>
        <taxon>Pseudomonadati</taxon>
        <taxon>Pseudomonadota</taxon>
        <taxon>Betaproteobacteria</taxon>
        <taxon>Burkholderiales</taxon>
        <taxon>Burkholderiaceae</taxon>
        <taxon>Paraburkholderia</taxon>
    </lineage>
</organism>